<dbReference type="AlphaFoldDB" id="A0A888TCM3"/>
<gene>
    <name evidence="2" type="primary">orf157</name>
</gene>
<proteinExistence type="inferred from homology"/>
<dbReference type="SUPFAM" id="SSF160369">
    <property type="entry name" value="Ribosomal protein L10-like"/>
    <property type="match status" value="1"/>
</dbReference>
<accession>A0A888TCM3</accession>
<comment type="similarity">
    <text evidence="1">Belongs to the universal ribosomal protein uL10 family.</text>
</comment>
<sequence length="157" mass="18178">MDFNSKDYQNVKLKNFFKTNSFFLCFHSAKLDLNQWIQTEQNLKKLKLNYSKALNGITLKLLKNSIYSNVSPIVSSFVLFINSNFKTTELQLNSIKKDLKPSFKLISVKLNNKIYSTSQLKGLNNLSYKKSVFNLYGSLDQHLKTSYVLTKKKTISK</sequence>
<dbReference type="RefSeq" id="YP_010119677.1">
    <property type="nucleotide sequence ID" value="NC_056161.1"/>
</dbReference>
<evidence type="ECO:0008006" key="3">
    <source>
        <dbReference type="Google" id="ProtNLM"/>
    </source>
</evidence>
<keyword evidence="2" id="KW-0496">Mitochondrion</keyword>
<organism evidence="2">
    <name type="scientific">Pseudo-nitzschia cuspidata</name>
    <dbReference type="NCBI Taxonomy" id="237455"/>
    <lineage>
        <taxon>Eukaryota</taxon>
        <taxon>Sar</taxon>
        <taxon>Stramenopiles</taxon>
        <taxon>Ochrophyta</taxon>
        <taxon>Bacillariophyta</taxon>
        <taxon>Bacillariophyceae</taxon>
        <taxon>Bacillariophycidae</taxon>
        <taxon>Bacillariales</taxon>
        <taxon>Bacillariaceae</taxon>
        <taxon>Pseudo-nitzschia</taxon>
    </lineage>
</organism>
<dbReference type="GeneID" id="65321181"/>
<dbReference type="Gene3D" id="3.30.70.1730">
    <property type="match status" value="1"/>
</dbReference>
<dbReference type="EMBL" id="MW405262">
    <property type="protein sequence ID" value="QRC12169.1"/>
    <property type="molecule type" value="Genomic_DNA"/>
</dbReference>
<evidence type="ECO:0000256" key="1">
    <source>
        <dbReference type="ARBA" id="ARBA00008889"/>
    </source>
</evidence>
<evidence type="ECO:0000313" key="2">
    <source>
        <dbReference type="EMBL" id="QRC12169.1"/>
    </source>
</evidence>
<geneLocation type="mitochondrion" evidence="2"/>
<reference evidence="2" key="1">
    <citation type="submission" date="2020-12" db="EMBL/GenBank/DDBJ databases">
        <title>The mitochondrial genome of the harmful algal species Pseudo-nitzschia cuspidata (Bacillariophyceae, Bacillariophyta).</title>
        <authorList>
            <person name="Chen Y."/>
            <person name="He Z."/>
            <person name="Zhang M."/>
            <person name="Liu F."/>
            <person name="Chen N."/>
        </authorList>
    </citation>
    <scope>NUCLEOTIDE SEQUENCE</scope>
    <source>
        <strain evidence="2">CNS00150</strain>
    </source>
</reference>
<dbReference type="InterPro" id="IPR043141">
    <property type="entry name" value="Ribosomal_uL10-like_sf"/>
</dbReference>
<protein>
    <recommendedName>
        <fullName evidence="3">Ribosomal protein L10</fullName>
    </recommendedName>
</protein>
<name>A0A888TCM3_9STRA</name>